<gene>
    <name evidence="4" type="ORF">BS329_35740</name>
</gene>
<dbReference type="EMBL" id="MQUQ01000022">
    <property type="protein sequence ID" value="OLZ44763.1"/>
    <property type="molecule type" value="Genomic_DNA"/>
</dbReference>
<dbReference type="InterPro" id="IPR001647">
    <property type="entry name" value="HTH_TetR"/>
</dbReference>
<dbReference type="STRING" id="76021.BS329_35740"/>
<dbReference type="InterPro" id="IPR041583">
    <property type="entry name" value="TetR_C_31"/>
</dbReference>
<reference evidence="4 5" key="1">
    <citation type="submission" date="2016-01" db="EMBL/GenBank/DDBJ databases">
        <title>Amycolatopsis coloradensis genome sequencing and assembly.</title>
        <authorList>
            <person name="Mayilraj S."/>
        </authorList>
    </citation>
    <scope>NUCLEOTIDE SEQUENCE [LARGE SCALE GENOMIC DNA]</scope>
    <source>
        <strain evidence="4 5">DSM 44225</strain>
    </source>
</reference>
<dbReference type="GO" id="GO:0000976">
    <property type="term" value="F:transcription cis-regulatory region binding"/>
    <property type="evidence" value="ECO:0007669"/>
    <property type="project" value="TreeGrafter"/>
</dbReference>
<evidence type="ECO:0000259" key="3">
    <source>
        <dbReference type="PROSITE" id="PS50977"/>
    </source>
</evidence>
<evidence type="ECO:0000313" key="4">
    <source>
        <dbReference type="EMBL" id="OLZ44763.1"/>
    </source>
</evidence>
<evidence type="ECO:0000256" key="1">
    <source>
        <dbReference type="ARBA" id="ARBA00023125"/>
    </source>
</evidence>
<comment type="caution">
    <text evidence="4">The sequence shown here is derived from an EMBL/GenBank/DDBJ whole genome shotgun (WGS) entry which is preliminary data.</text>
</comment>
<dbReference type="Pfam" id="PF00440">
    <property type="entry name" value="TetR_N"/>
    <property type="match status" value="1"/>
</dbReference>
<dbReference type="InterPro" id="IPR009057">
    <property type="entry name" value="Homeodomain-like_sf"/>
</dbReference>
<dbReference type="OrthoDB" id="6929199at2"/>
<dbReference type="InterPro" id="IPR050109">
    <property type="entry name" value="HTH-type_TetR-like_transc_reg"/>
</dbReference>
<keyword evidence="1 2" id="KW-0238">DNA-binding</keyword>
<evidence type="ECO:0000313" key="5">
    <source>
        <dbReference type="Proteomes" id="UP000187486"/>
    </source>
</evidence>
<dbReference type="PANTHER" id="PTHR30055:SF231">
    <property type="entry name" value="TRANSCRIPTIONAL REGULATORY PROTEIN (PROBABLY DEOR-FAMILY)-RELATED"/>
    <property type="match status" value="1"/>
</dbReference>
<proteinExistence type="predicted"/>
<organism evidence="4 5">
    <name type="scientific">Amycolatopsis coloradensis</name>
    <dbReference type="NCBI Taxonomy" id="76021"/>
    <lineage>
        <taxon>Bacteria</taxon>
        <taxon>Bacillati</taxon>
        <taxon>Actinomycetota</taxon>
        <taxon>Actinomycetes</taxon>
        <taxon>Pseudonocardiales</taxon>
        <taxon>Pseudonocardiaceae</taxon>
        <taxon>Amycolatopsis</taxon>
    </lineage>
</organism>
<dbReference type="GO" id="GO:0003700">
    <property type="term" value="F:DNA-binding transcription factor activity"/>
    <property type="evidence" value="ECO:0007669"/>
    <property type="project" value="TreeGrafter"/>
</dbReference>
<name>A0A1R0KGP3_9PSEU</name>
<dbReference type="PROSITE" id="PS50977">
    <property type="entry name" value="HTH_TETR_2"/>
    <property type="match status" value="1"/>
</dbReference>
<dbReference type="SUPFAM" id="SSF48498">
    <property type="entry name" value="Tetracyclin repressor-like, C-terminal domain"/>
    <property type="match status" value="1"/>
</dbReference>
<dbReference type="Pfam" id="PF17940">
    <property type="entry name" value="TetR_C_31"/>
    <property type="match status" value="1"/>
</dbReference>
<dbReference type="AlphaFoldDB" id="A0A1R0KGP3"/>
<protein>
    <submittedName>
        <fullName evidence="4">TetR family transcriptional regulator</fullName>
    </submittedName>
</protein>
<dbReference type="InterPro" id="IPR036271">
    <property type="entry name" value="Tet_transcr_reg_TetR-rel_C_sf"/>
</dbReference>
<dbReference type="Proteomes" id="UP000187486">
    <property type="component" value="Unassembled WGS sequence"/>
</dbReference>
<keyword evidence="5" id="KW-1185">Reference proteome</keyword>
<accession>A0A1R0KGP3</accession>
<dbReference type="PANTHER" id="PTHR30055">
    <property type="entry name" value="HTH-TYPE TRANSCRIPTIONAL REGULATOR RUTR"/>
    <property type="match status" value="1"/>
</dbReference>
<feature type="DNA-binding region" description="H-T-H motif" evidence="2">
    <location>
        <begin position="37"/>
        <end position="56"/>
    </location>
</feature>
<feature type="domain" description="HTH tetR-type" evidence="3">
    <location>
        <begin position="14"/>
        <end position="74"/>
    </location>
</feature>
<dbReference type="Gene3D" id="1.10.357.10">
    <property type="entry name" value="Tetracycline Repressor, domain 2"/>
    <property type="match status" value="1"/>
</dbReference>
<evidence type="ECO:0000256" key="2">
    <source>
        <dbReference type="PROSITE-ProRule" id="PRU00335"/>
    </source>
</evidence>
<sequence length="190" mass="20749">MNEPITDGRLAKGEQRKQELIEATLRVVARDGLSGVSHRTVAREAGLPATAAAYHFKGIDDLLTAALTRCMDEDTERMRVLAAETGEDALPKFAALLAWVVTEPGHLLAEYELYLLAAREPKLRAPTDRWMAALADFARQHTDDPVRVEMLVGLVDGLLLQALLRDEPPTAARFEAVLRTALGSGRGRGP</sequence>
<dbReference type="SUPFAM" id="SSF46689">
    <property type="entry name" value="Homeodomain-like"/>
    <property type="match status" value="1"/>
</dbReference>